<evidence type="ECO:0000256" key="4">
    <source>
        <dbReference type="ARBA" id="ARBA00022989"/>
    </source>
</evidence>
<keyword evidence="4 9" id="KW-1133">Transmembrane helix</keyword>
<keyword evidence="3" id="KW-0999">Mitochondrion inner membrane</keyword>
<accession>A0A914HKR3</accession>
<evidence type="ECO:0000256" key="1">
    <source>
        <dbReference type="ARBA" id="ARBA00004434"/>
    </source>
</evidence>
<dbReference type="InterPro" id="IPR044202">
    <property type="entry name" value="LETM1/MDM38-like"/>
</dbReference>
<dbReference type="Proteomes" id="UP000887572">
    <property type="component" value="Unplaced"/>
</dbReference>
<dbReference type="SUPFAM" id="SSF53335">
    <property type="entry name" value="S-adenosyl-L-methionine-dependent methyltransferases"/>
    <property type="match status" value="1"/>
</dbReference>
<evidence type="ECO:0000256" key="9">
    <source>
        <dbReference type="SAM" id="Phobius"/>
    </source>
</evidence>
<name>A0A914HKR3_GLORO</name>
<dbReference type="InterPro" id="IPR033122">
    <property type="entry name" value="LETM1-like_RBD"/>
</dbReference>
<dbReference type="AlphaFoldDB" id="A0A914HKR3"/>
<dbReference type="PROSITE" id="PS51758">
    <property type="entry name" value="LETM1_RBD"/>
    <property type="match status" value="1"/>
</dbReference>
<evidence type="ECO:0000256" key="7">
    <source>
        <dbReference type="PROSITE-ProRule" id="PRU01094"/>
    </source>
</evidence>
<feature type="compositionally biased region" description="Polar residues" evidence="8">
    <location>
        <begin position="118"/>
        <end position="131"/>
    </location>
</feature>
<feature type="compositionally biased region" description="Basic and acidic residues" evidence="8">
    <location>
        <begin position="532"/>
        <end position="577"/>
    </location>
</feature>
<keyword evidence="5 7" id="KW-0496">Mitochondrion</keyword>
<dbReference type="WBParaSite" id="Gr19_v10_g2037.t1">
    <property type="protein sequence ID" value="Gr19_v10_g2037.t1"/>
    <property type="gene ID" value="Gr19_v10_g2037"/>
</dbReference>
<protein>
    <submittedName>
        <fullName evidence="12">Letm1 RBD domain-containing protein</fullName>
    </submittedName>
</protein>
<dbReference type="PANTHER" id="PTHR14009:SF1">
    <property type="entry name" value="MITOCHONDRIAL PROTON_CALCIUM EXCHANGER PROTEIN"/>
    <property type="match status" value="1"/>
</dbReference>
<dbReference type="GO" id="GO:0030003">
    <property type="term" value="P:intracellular monoatomic cation homeostasis"/>
    <property type="evidence" value="ECO:0007669"/>
    <property type="project" value="TreeGrafter"/>
</dbReference>
<evidence type="ECO:0000259" key="10">
    <source>
        <dbReference type="PROSITE" id="PS51758"/>
    </source>
</evidence>
<feature type="domain" description="Letm1 RBD" evidence="10">
    <location>
        <begin position="297"/>
        <end position="571"/>
    </location>
</feature>
<evidence type="ECO:0000313" key="12">
    <source>
        <dbReference type="WBParaSite" id="Gr19_v10_g2037.t1"/>
    </source>
</evidence>
<evidence type="ECO:0000256" key="8">
    <source>
        <dbReference type="SAM" id="MobiDB-lite"/>
    </source>
</evidence>
<feature type="region of interest" description="Disordered" evidence="8">
    <location>
        <begin position="103"/>
        <end position="144"/>
    </location>
</feature>
<organism evidence="11 12">
    <name type="scientific">Globodera rostochiensis</name>
    <name type="common">Golden nematode worm</name>
    <name type="synonym">Heterodera rostochiensis</name>
    <dbReference type="NCBI Taxonomy" id="31243"/>
    <lineage>
        <taxon>Eukaryota</taxon>
        <taxon>Metazoa</taxon>
        <taxon>Ecdysozoa</taxon>
        <taxon>Nematoda</taxon>
        <taxon>Chromadorea</taxon>
        <taxon>Rhabditida</taxon>
        <taxon>Tylenchina</taxon>
        <taxon>Tylenchomorpha</taxon>
        <taxon>Tylenchoidea</taxon>
        <taxon>Heteroderidae</taxon>
        <taxon>Heteroderinae</taxon>
        <taxon>Globodera</taxon>
    </lineage>
</organism>
<evidence type="ECO:0000256" key="2">
    <source>
        <dbReference type="ARBA" id="ARBA00022692"/>
    </source>
</evidence>
<evidence type="ECO:0000256" key="3">
    <source>
        <dbReference type="ARBA" id="ARBA00022792"/>
    </source>
</evidence>
<evidence type="ECO:0000256" key="6">
    <source>
        <dbReference type="ARBA" id="ARBA00023136"/>
    </source>
</evidence>
<dbReference type="PANTHER" id="PTHR14009">
    <property type="entry name" value="LEUCINE ZIPPER-EF-HAND CONTAINING TRANSMEMBRANE PROTEIN"/>
    <property type="match status" value="1"/>
</dbReference>
<keyword evidence="11" id="KW-1185">Reference proteome</keyword>
<keyword evidence="6 9" id="KW-0472">Membrane</keyword>
<dbReference type="GO" id="GO:0005743">
    <property type="term" value="C:mitochondrial inner membrane"/>
    <property type="evidence" value="ECO:0007669"/>
    <property type="project" value="UniProtKB-SubCell"/>
</dbReference>
<dbReference type="GO" id="GO:0043022">
    <property type="term" value="F:ribosome binding"/>
    <property type="evidence" value="ECO:0007669"/>
    <property type="project" value="InterPro"/>
</dbReference>
<comment type="subcellular location">
    <subcellularLocation>
        <location evidence="1">Mitochondrion inner membrane</location>
        <topology evidence="1">Single-pass membrane protein</topology>
    </subcellularLocation>
</comment>
<feature type="region of interest" description="Disordered" evidence="8">
    <location>
        <begin position="532"/>
        <end position="591"/>
    </location>
</feature>
<reference evidence="12" key="1">
    <citation type="submission" date="2022-11" db="UniProtKB">
        <authorList>
            <consortium name="WormBaseParasite"/>
        </authorList>
    </citation>
    <scope>IDENTIFICATION</scope>
</reference>
<evidence type="ECO:0000313" key="11">
    <source>
        <dbReference type="Proteomes" id="UP000887572"/>
    </source>
</evidence>
<sequence length="591" mass="68341">MLINKFPRRLIPLLIKSSRSLTAFPSAVKGTDTVLVVGLGTGNLSMKLLERAGRLIAYELDHKMVAELQKRVLCTPKAQKTPPVINEKTNSTSIDNESLAKAAAAAAEEAQMVPVPSNGDNDNGVENNSMETKSEGEQKAEQKQRMRRLIKMLRKDLEAQLKLEKKERERKEQLQLEAKDKQPLPVRVWNKVRDPRALLRMAWHALVHTYHGFRLFWLEARLSSNYVWKIARGQPLLRKERQQMIRTSLDVARLFPFSLFIIVPFMELLLPVYIKLFPKMMPSTFQDTSNEEQRYKQQLKAKNETAKFLQDSLEEIALVRKEQGLSQGAQAYEFSQFLKKIRTGEGGYVNNVELFKFIKLFEDQLTLDNLSMMHLRALCRLLGIVQLGTPEILRFRLRMKLRELKADDQFIEREGGVEVLSAQELQSACRARGMRALGLSEERLRHQLKQWVELSSDDQVPPSLLLLSRAMYFPEDVDFTARIRSIVGTLPKEIGDYKAITLTEIEGGSDPQAKIELLRSIEAELKAERKIREERKKQNQEREEERKREDEQKKLEMLEDEQKKLEEVLEDEQKKLEVNSSDEGEPRNAHR</sequence>
<keyword evidence="2 9" id="KW-0812">Transmembrane</keyword>
<proteinExistence type="predicted"/>
<feature type="transmembrane region" description="Helical" evidence="9">
    <location>
        <begin position="251"/>
        <end position="274"/>
    </location>
</feature>
<feature type="compositionally biased region" description="Basic and acidic residues" evidence="8">
    <location>
        <begin position="132"/>
        <end position="144"/>
    </location>
</feature>
<evidence type="ECO:0000256" key="5">
    <source>
        <dbReference type="ARBA" id="ARBA00023128"/>
    </source>
</evidence>
<dbReference type="Pfam" id="PF07766">
    <property type="entry name" value="LETM1_RBD"/>
    <property type="match status" value="1"/>
</dbReference>
<dbReference type="Gene3D" id="3.40.50.150">
    <property type="entry name" value="Vaccinia Virus protein VP39"/>
    <property type="match status" value="1"/>
</dbReference>
<dbReference type="InterPro" id="IPR029063">
    <property type="entry name" value="SAM-dependent_MTases_sf"/>
</dbReference>